<accession>A0A7G6YCP3</accession>
<gene>
    <name evidence="1" type="ORF">F1C12_14820</name>
</gene>
<dbReference type="EMBL" id="CP043641">
    <property type="protein sequence ID" value="QNE36258.1"/>
    <property type="molecule type" value="Genomic_DNA"/>
</dbReference>
<dbReference type="AlphaFoldDB" id="A0A7G6YCP3"/>
<dbReference type="KEGG" id="lse:F1C12_14820"/>
<reference evidence="2" key="1">
    <citation type="submission" date="2019-09" db="EMBL/GenBank/DDBJ databases">
        <title>Antimicrobial potential of Antarctic Bacteria.</title>
        <authorList>
            <person name="Benaud N."/>
            <person name="Edwards R.J."/>
            <person name="Ferrari B.C."/>
        </authorList>
    </citation>
    <scope>NUCLEOTIDE SEQUENCE [LARGE SCALE GENOMIC DNA]</scope>
    <source>
        <strain evidence="2">INR9</strain>
    </source>
</reference>
<name>A0A7G6YCP3_9MICO</name>
<proteinExistence type="predicted"/>
<dbReference type="Proteomes" id="UP000515511">
    <property type="component" value="Chromosome"/>
</dbReference>
<dbReference type="RefSeq" id="WP_185275694.1">
    <property type="nucleotide sequence ID" value="NZ_CP043641.1"/>
</dbReference>
<evidence type="ECO:0000313" key="2">
    <source>
        <dbReference type="Proteomes" id="UP000515511"/>
    </source>
</evidence>
<organism evidence="1 2">
    <name type="scientific">Leifsonia shinshuensis</name>
    <dbReference type="NCBI Taxonomy" id="150026"/>
    <lineage>
        <taxon>Bacteria</taxon>
        <taxon>Bacillati</taxon>
        <taxon>Actinomycetota</taxon>
        <taxon>Actinomycetes</taxon>
        <taxon>Micrococcales</taxon>
        <taxon>Microbacteriaceae</taxon>
        <taxon>Leifsonia</taxon>
    </lineage>
</organism>
<sequence>MPDDGGWAEALDALEARAAQAAGPEALEPWRPDAPLPALPAALAERAREVQAAQQRAIDGLRDQQERIRAELESLGTVQTPRTDAEPPVYLDLIG</sequence>
<evidence type="ECO:0000313" key="1">
    <source>
        <dbReference type="EMBL" id="QNE36258.1"/>
    </source>
</evidence>
<protein>
    <submittedName>
        <fullName evidence="1">Uncharacterized protein</fullName>
    </submittedName>
</protein>